<keyword evidence="3" id="KW-1185">Reference proteome</keyword>
<accession>A0A2U8W980</accession>
<dbReference type="AlphaFoldDB" id="A0A2U8W980"/>
<name>A0A2U8W980_9HYPH</name>
<reference evidence="3" key="1">
    <citation type="submission" date="2018-05" db="EMBL/GenBank/DDBJ databases">
        <title>Complete Genome Sequence of Methylobacterium sp. 17SD2-17.</title>
        <authorList>
            <person name="Srinivasan S."/>
        </authorList>
    </citation>
    <scope>NUCLEOTIDE SEQUENCE [LARGE SCALE GENOMIC DNA]</scope>
    <source>
        <strain evidence="3">17SD2-17</strain>
    </source>
</reference>
<protein>
    <submittedName>
        <fullName evidence="2">Flp family type IVb pilin</fullName>
    </submittedName>
</protein>
<evidence type="ECO:0000313" key="2">
    <source>
        <dbReference type="EMBL" id="AWN42685.1"/>
    </source>
</evidence>
<dbReference type="RefSeq" id="WP_109892803.1">
    <property type="nucleotide sequence ID" value="NZ_CP029550.1"/>
</dbReference>
<gene>
    <name evidence="2" type="ORF">DK389_21995</name>
</gene>
<dbReference type="KEGG" id="mets:DK389_21995"/>
<evidence type="ECO:0000313" key="3">
    <source>
        <dbReference type="Proteomes" id="UP000245926"/>
    </source>
</evidence>
<sequence>MKSVQRFIKDESGATAIEYGMIAALIAVVIIGALKTIGSKLNTAFTGISDQLN</sequence>
<dbReference type="InterPro" id="IPR007047">
    <property type="entry name" value="Flp_Fap"/>
</dbReference>
<keyword evidence="1" id="KW-1133">Transmembrane helix</keyword>
<keyword evidence="1" id="KW-0812">Transmembrane</keyword>
<organism evidence="2 3">
    <name type="scientific">Methylobacterium durans</name>
    <dbReference type="NCBI Taxonomy" id="2202825"/>
    <lineage>
        <taxon>Bacteria</taxon>
        <taxon>Pseudomonadati</taxon>
        <taxon>Pseudomonadota</taxon>
        <taxon>Alphaproteobacteria</taxon>
        <taxon>Hyphomicrobiales</taxon>
        <taxon>Methylobacteriaceae</taxon>
        <taxon>Methylobacterium</taxon>
    </lineage>
</organism>
<keyword evidence="1" id="KW-0472">Membrane</keyword>
<evidence type="ECO:0000256" key="1">
    <source>
        <dbReference type="SAM" id="Phobius"/>
    </source>
</evidence>
<proteinExistence type="predicted"/>
<feature type="transmembrane region" description="Helical" evidence="1">
    <location>
        <begin position="16"/>
        <end position="34"/>
    </location>
</feature>
<dbReference type="EMBL" id="CP029550">
    <property type="protein sequence ID" value="AWN42685.1"/>
    <property type="molecule type" value="Genomic_DNA"/>
</dbReference>
<dbReference type="Proteomes" id="UP000245926">
    <property type="component" value="Chromosome"/>
</dbReference>
<dbReference type="Pfam" id="PF04964">
    <property type="entry name" value="Flp_Fap"/>
    <property type="match status" value="1"/>
</dbReference>